<organism evidence="11 12">
    <name type="scientific">candidate division CPR1 bacterium GW2011_GWC1_49_13</name>
    <dbReference type="NCBI Taxonomy" id="1618342"/>
    <lineage>
        <taxon>Bacteria</taxon>
        <taxon>candidate division CPR1</taxon>
    </lineage>
</organism>
<evidence type="ECO:0000256" key="9">
    <source>
        <dbReference type="HAMAP-Rule" id="MF_01318"/>
    </source>
</evidence>
<dbReference type="PANTHER" id="PTHR36427">
    <property type="entry name" value="54S RIBOSOMAL PROTEIN L1, MITOCHONDRIAL"/>
    <property type="match status" value="1"/>
</dbReference>
<dbReference type="GO" id="GO:0003735">
    <property type="term" value="F:structural constituent of ribosome"/>
    <property type="evidence" value="ECO:0007669"/>
    <property type="project" value="InterPro"/>
</dbReference>
<dbReference type="CDD" id="cd00403">
    <property type="entry name" value="Ribosomal_L1"/>
    <property type="match status" value="1"/>
</dbReference>
<dbReference type="Gene3D" id="3.30.190.20">
    <property type="match status" value="1"/>
</dbReference>
<evidence type="ECO:0000313" key="11">
    <source>
        <dbReference type="EMBL" id="KKW05246.1"/>
    </source>
</evidence>
<dbReference type="NCBIfam" id="TIGR01169">
    <property type="entry name" value="rplA_bact"/>
    <property type="match status" value="1"/>
</dbReference>
<evidence type="ECO:0000256" key="10">
    <source>
        <dbReference type="SAM" id="MobiDB-lite"/>
    </source>
</evidence>
<dbReference type="EMBL" id="LCPW01000026">
    <property type="protein sequence ID" value="KKW05246.1"/>
    <property type="molecule type" value="Genomic_DNA"/>
</dbReference>
<comment type="function">
    <text evidence="9">Protein L1 is also a translational repressor protein, it controls the translation of the L11 operon by binding to its mRNA.</text>
</comment>
<dbReference type="InterPro" id="IPR016095">
    <property type="entry name" value="Ribosomal_uL1_3-a/b-sand"/>
</dbReference>
<comment type="function">
    <text evidence="9">Binds directly to 23S rRNA. The L1 stalk is quite mobile in the ribosome, and is involved in E site tRNA release.</text>
</comment>
<keyword evidence="9" id="KW-0820">tRNA-binding</keyword>
<comment type="similarity">
    <text evidence="1 9">Belongs to the universal ribosomal protein uL1 family.</text>
</comment>
<comment type="caution">
    <text evidence="11">The sequence shown here is derived from an EMBL/GenBank/DDBJ whole genome shotgun (WGS) entry which is preliminary data.</text>
</comment>
<keyword evidence="4 9" id="KW-0810">Translation regulation</keyword>
<dbReference type="GO" id="GO:0006412">
    <property type="term" value="P:translation"/>
    <property type="evidence" value="ECO:0007669"/>
    <property type="project" value="UniProtKB-UniRule"/>
</dbReference>
<dbReference type="Proteomes" id="UP000034119">
    <property type="component" value="Unassembled WGS sequence"/>
</dbReference>
<dbReference type="FunFam" id="3.40.50.790:FF:000001">
    <property type="entry name" value="50S ribosomal protein L1"/>
    <property type="match status" value="1"/>
</dbReference>
<reference evidence="11 12" key="1">
    <citation type="journal article" date="2015" name="Nature">
        <title>rRNA introns, odd ribosomes, and small enigmatic genomes across a large radiation of phyla.</title>
        <authorList>
            <person name="Brown C.T."/>
            <person name="Hug L.A."/>
            <person name="Thomas B.C."/>
            <person name="Sharon I."/>
            <person name="Castelle C.J."/>
            <person name="Singh A."/>
            <person name="Wilkins M.J."/>
            <person name="Williams K.H."/>
            <person name="Banfield J.F."/>
        </authorList>
    </citation>
    <scope>NUCLEOTIDE SEQUENCE [LARGE SCALE GENOMIC DNA]</scope>
</reference>
<comment type="subunit">
    <text evidence="9">Part of the 50S ribosomal subunit.</text>
</comment>
<dbReference type="GO" id="GO:0015934">
    <property type="term" value="C:large ribosomal subunit"/>
    <property type="evidence" value="ECO:0007669"/>
    <property type="project" value="InterPro"/>
</dbReference>
<evidence type="ECO:0000256" key="3">
    <source>
        <dbReference type="ARBA" id="ARBA00022730"/>
    </source>
</evidence>
<keyword evidence="7 9" id="KW-0687">Ribonucleoprotein</keyword>
<dbReference type="GO" id="GO:0000049">
    <property type="term" value="F:tRNA binding"/>
    <property type="evidence" value="ECO:0007669"/>
    <property type="project" value="UniProtKB-KW"/>
</dbReference>
<name>A0A0G1VFL3_9BACT</name>
<dbReference type="Gene3D" id="3.40.50.790">
    <property type="match status" value="1"/>
</dbReference>
<feature type="compositionally biased region" description="Basic residues" evidence="10">
    <location>
        <begin position="32"/>
        <end position="42"/>
    </location>
</feature>
<dbReference type="STRING" id="1618342.UY40_C0026G0004"/>
<sequence length="267" mass="28612">MGARKPKKIEETSVVEAPKGKSEESTAPTLKKTGKSQPKKVRGKKYRALAEKVAAELLPLGEALKMVKAHSYASFDAAIDAHLRLGIDPGNQEQQIRTFVSLPHGTGKTVKVLVFAEAELAKKLQEAGADQIGDEKLVEQMAEGKIPAVEAIIATPTWMPKLAKAARVLGPKGLMPTPKTGTVTADPVKALQEIKKGKVELKTGGEPTVHVSIGKVSFADEKLAENFKAIVTELNRVKPGKIKGIYLQAAYLAPTMGPSVKIDLNRI</sequence>
<dbReference type="InterPro" id="IPR005878">
    <property type="entry name" value="Ribosom_uL1_bac-type"/>
</dbReference>
<keyword evidence="5 9" id="KW-0694">RNA-binding</keyword>
<dbReference type="PIRSF" id="PIRSF002155">
    <property type="entry name" value="Ribosomal_L1"/>
    <property type="match status" value="1"/>
</dbReference>
<evidence type="ECO:0000256" key="4">
    <source>
        <dbReference type="ARBA" id="ARBA00022845"/>
    </source>
</evidence>
<feature type="region of interest" description="Disordered" evidence="10">
    <location>
        <begin position="1"/>
        <end position="42"/>
    </location>
</feature>
<keyword evidence="6 9" id="KW-0689">Ribosomal protein</keyword>
<keyword evidence="2 9" id="KW-0678">Repressor</keyword>
<dbReference type="InterPro" id="IPR002143">
    <property type="entry name" value="Ribosomal_uL1"/>
</dbReference>
<gene>
    <name evidence="9" type="primary">rplA</name>
    <name evidence="11" type="ORF">UY40_C0026G0004</name>
</gene>
<dbReference type="GO" id="GO:0019843">
    <property type="term" value="F:rRNA binding"/>
    <property type="evidence" value="ECO:0007669"/>
    <property type="project" value="UniProtKB-UniRule"/>
</dbReference>
<dbReference type="GO" id="GO:0006417">
    <property type="term" value="P:regulation of translation"/>
    <property type="evidence" value="ECO:0007669"/>
    <property type="project" value="UniProtKB-KW"/>
</dbReference>
<dbReference type="HAMAP" id="MF_01318_B">
    <property type="entry name" value="Ribosomal_uL1_B"/>
    <property type="match status" value="1"/>
</dbReference>
<evidence type="ECO:0000256" key="6">
    <source>
        <dbReference type="ARBA" id="ARBA00022980"/>
    </source>
</evidence>
<evidence type="ECO:0000256" key="1">
    <source>
        <dbReference type="ARBA" id="ARBA00010531"/>
    </source>
</evidence>
<accession>A0A0G1VFL3</accession>
<dbReference type="InterPro" id="IPR023674">
    <property type="entry name" value="Ribosomal_uL1-like"/>
</dbReference>
<dbReference type="InterPro" id="IPR028364">
    <property type="entry name" value="Ribosomal_uL1/biogenesis"/>
</dbReference>
<protein>
    <recommendedName>
        <fullName evidence="8 9">Large ribosomal subunit protein uL1</fullName>
    </recommendedName>
</protein>
<dbReference type="PATRIC" id="fig|1618342.3.peg.627"/>
<keyword evidence="3 9" id="KW-0699">rRNA-binding</keyword>
<dbReference type="PANTHER" id="PTHR36427:SF3">
    <property type="entry name" value="LARGE RIBOSOMAL SUBUNIT PROTEIN UL1M"/>
    <property type="match status" value="1"/>
</dbReference>
<evidence type="ECO:0000256" key="7">
    <source>
        <dbReference type="ARBA" id="ARBA00023274"/>
    </source>
</evidence>
<evidence type="ECO:0000256" key="2">
    <source>
        <dbReference type="ARBA" id="ARBA00022491"/>
    </source>
</evidence>
<dbReference type="AlphaFoldDB" id="A0A0G1VFL3"/>
<evidence type="ECO:0000256" key="5">
    <source>
        <dbReference type="ARBA" id="ARBA00022884"/>
    </source>
</evidence>
<proteinExistence type="inferred from homology"/>
<dbReference type="Pfam" id="PF00687">
    <property type="entry name" value="Ribosomal_L1"/>
    <property type="match status" value="1"/>
</dbReference>
<evidence type="ECO:0000256" key="8">
    <source>
        <dbReference type="ARBA" id="ARBA00035241"/>
    </source>
</evidence>
<evidence type="ECO:0000313" key="12">
    <source>
        <dbReference type="Proteomes" id="UP000034119"/>
    </source>
</evidence>
<dbReference type="SUPFAM" id="SSF56808">
    <property type="entry name" value="Ribosomal protein L1"/>
    <property type="match status" value="1"/>
</dbReference>